<evidence type="ECO:0000313" key="2">
    <source>
        <dbReference type="Proteomes" id="UP000249829"/>
    </source>
</evidence>
<gene>
    <name evidence="1" type="ORF">BO99DRAFT_178064</name>
</gene>
<proteinExistence type="predicted"/>
<protein>
    <submittedName>
        <fullName evidence="1">Uncharacterized protein</fullName>
    </submittedName>
</protein>
<reference evidence="1 2" key="1">
    <citation type="submission" date="2018-02" db="EMBL/GenBank/DDBJ databases">
        <title>The genomes of Aspergillus section Nigri reveals drivers in fungal speciation.</title>
        <authorList>
            <consortium name="DOE Joint Genome Institute"/>
            <person name="Vesth T.C."/>
            <person name="Nybo J."/>
            <person name="Theobald S."/>
            <person name="Brandl J."/>
            <person name="Frisvad J.C."/>
            <person name="Nielsen K.F."/>
            <person name="Lyhne E.K."/>
            <person name="Kogle M.E."/>
            <person name="Kuo A."/>
            <person name="Riley R."/>
            <person name="Clum A."/>
            <person name="Nolan M."/>
            <person name="Lipzen A."/>
            <person name="Salamov A."/>
            <person name="Henrissat B."/>
            <person name="Wiebenga A."/>
            <person name="De vries R.P."/>
            <person name="Grigoriev I.V."/>
            <person name="Mortensen U.H."/>
            <person name="Andersen M.R."/>
            <person name="Baker S.E."/>
        </authorList>
    </citation>
    <scope>NUCLEOTIDE SEQUENCE [LARGE SCALE GENOMIC DNA]</scope>
    <source>
        <strain evidence="1 2">CBS 115571</strain>
    </source>
</reference>
<accession>A0A2V5HP51</accession>
<dbReference type="EMBL" id="KZ825149">
    <property type="protein sequence ID" value="PYI18010.1"/>
    <property type="molecule type" value="Genomic_DNA"/>
</dbReference>
<dbReference type="AlphaFoldDB" id="A0A2V5HP51"/>
<name>A0A2V5HP51_ASPV1</name>
<sequence>MHVAFTVAKGWSTARLGLSPSNAASESTNRPCLSVVSLLFLVLRVSYTPGAVLLSSRSRLLHPFSTNNDMPLMAGCNLSRGKPAHLWAQVCPA</sequence>
<evidence type="ECO:0000313" key="1">
    <source>
        <dbReference type="EMBL" id="PYI18010.1"/>
    </source>
</evidence>
<dbReference type="Proteomes" id="UP000249829">
    <property type="component" value="Unassembled WGS sequence"/>
</dbReference>
<organism evidence="1 2">
    <name type="scientific">Aspergillus violaceofuscus (strain CBS 115571)</name>
    <dbReference type="NCBI Taxonomy" id="1450538"/>
    <lineage>
        <taxon>Eukaryota</taxon>
        <taxon>Fungi</taxon>
        <taxon>Dikarya</taxon>
        <taxon>Ascomycota</taxon>
        <taxon>Pezizomycotina</taxon>
        <taxon>Eurotiomycetes</taxon>
        <taxon>Eurotiomycetidae</taxon>
        <taxon>Eurotiales</taxon>
        <taxon>Aspergillaceae</taxon>
        <taxon>Aspergillus</taxon>
    </lineage>
</organism>
<keyword evidence="2" id="KW-1185">Reference proteome</keyword>